<reference evidence="2" key="1">
    <citation type="submission" date="2025-08" db="UniProtKB">
        <authorList>
            <consortium name="WormBaseParasite"/>
        </authorList>
    </citation>
    <scope>IDENTIFICATION</scope>
</reference>
<dbReference type="Proteomes" id="UP000887580">
    <property type="component" value="Unplaced"/>
</dbReference>
<dbReference type="WBParaSite" id="PS1159_v2.g15151.t1">
    <property type="protein sequence ID" value="PS1159_v2.g15151.t1"/>
    <property type="gene ID" value="PS1159_v2.g15151"/>
</dbReference>
<name>A0AC35F955_9BILA</name>
<evidence type="ECO:0000313" key="2">
    <source>
        <dbReference type="WBParaSite" id="PS1159_v2.g15151.t1"/>
    </source>
</evidence>
<organism evidence="1 2">
    <name type="scientific">Panagrolaimus sp. PS1159</name>
    <dbReference type="NCBI Taxonomy" id="55785"/>
    <lineage>
        <taxon>Eukaryota</taxon>
        <taxon>Metazoa</taxon>
        <taxon>Ecdysozoa</taxon>
        <taxon>Nematoda</taxon>
        <taxon>Chromadorea</taxon>
        <taxon>Rhabditida</taxon>
        <taxon>Tylenchina</taxon>
        <taxon>Panagrolaimomorpha</taxon>
        <taxon>Panagrolaimoidea</taxon>
        <taxon>Panagrolaimidae</taxon>
        <taxon>Panagrolaimus</taxon>
    </lineage>
</organism>
<protein>
    <submittedName>
        <fullName evidence="2">G-protein coupled receptors family 3 profile domain-containing protein</fullName>
    </submittedName>
</protein>
<proteinExistence type="predicted"/>
<accession>A0AC35F955</accession>
<sequence>MRQIGFTLFYGSIILKIYRNLQEYRVRKAHHVIVREQDMLRYLGILIVISIVGLLDKWPQCSMDLWSLMWAGFEMIVLVLGMRFCYKARSSHWTERNQFTLAVCFEALVTLIATVVRYSYRENGSRDIQLLISFCQIFIAVTANILIIITPKFVTAELKRVYTQLRMYKLKNLYQDNPHISKRKGGKKTSDKPKNRRISIPPTSSSPKIRRVDEEDEKSDLTVDSAPHNIYLSTNKIQLQLESADQSVRV</sequence>
<evidence type="ECO:0000313" key="1">
    <source>
        <dbReference type="Proteomes" id="UP000887580"/>
    </source>
</evidence>